<sequence>MGGCLMDGPDGDLMGSRAAQARRLPCSSLPLGETPSASNLSQQPRRPTSCMDGTPPWKTFGTRARGVESSTSPDRAPEASTASPRNALGLPEPARRPATDFYTFINPGAFVAPPPTRAPPILVRSETSPPQLSLPRFSLAALQ</sequence>
<proteinExistence type="predicted"/>
<comment type="caution">
    <text evidence="2">The sequence shown here is derived from an EMBL/GenBank/DDBJ whole genome shotgun (WGS) entry which is preliminary data.</text>
</comment>
<protein>
    <submittedName>
        <fullName evidence="2">Uncharacterized protein</fullName>
    </submittedName>
</protein>
<reference evidence="2 3" key="1">
    <citation type="journal article" date="2016" name="Front. Microbiol.">
        <title>Genome and transcriptome sequences reveal the specific parasitism of the nematophagous Purpureocillium lilacinum 36-1.</title>
        <authorList>
            <person name="Xie J."/>
            <person name="Li S."/>
            <person name="Mo C."/>
            <person name="Xiao X."/>
            <person name="Peng D."/>
            <person name="Wang G."/>
            <person name="Xiao Y."/>
        </authorList>
    </citation>
    <scope>NUCLEOTIDE SEQUENCE [LARGE SCALE GENOMIC DNA]</scope>
    <source>
        <strain evidence="2 3">36-1</strain>
    </source>
</reference>
<gene>
    <name evidence="2" type="ORF">PCL_12877</name>
</gene>
<feature type="region of interest" description="Disordered" evidence="1">
    <location>
        <begin position="24"/>
        <end position="143"/>
    </location>
</feature>
<dbReference type="Proteomes" id="UP000245956">
    <property type="component" value="Unassembled WGS sequence"/>
</dbReference>
<accession>A0A2U3E7H4</accession>
<dbReference type="EMBL" id="LCWV01000009">
    <property type="protein sequence ID" value="PWI70478.1"/>
    <property type="molecule type" value="Genomic_DNA"/>
</dbReference>
<evidence type="ECO:0000313" key="2">
    <source>
        <dbReference type="EMBL" id="PWI70478.1"/>
    </source>
</evidence>
<feature type="compositionally biased region" description="Polar residues" evidence="1">
    <location>
        <begin position="35"/>
        <end position="46"/>
    </location>
</feature>
<name>A0A2U3E7H4_PURLI</name>
<evidence type="ECO:0000256" key="1">
    <source>
        <dbReference type="SAM" id="MobiDB-lite"/>
    </source>
</evidence>
<dbReference type="AlphaFoldDB" id="A0A2U3E7H4"/>
<organism evidence="2 3">
    <name type="scientific">Purpureocillium lilacinum</name>
    <name type="common">Paecilomyces lilacinus</name>
    <dbReference type="NCBI Taxonomy" id="33203"/>
    <lineage>
        <taxon>Eukaryota</taxon>
        <taxon>Fungi</taxon>
        <taxon>Dikarya</taxon>
        <taxon>Ascomycota</taxon>
        <taxon>Pezizomycotina</taxon>
        <taxon>Sordariomycetes</taxon>
        <taxon>Hypocreomycetidae</taxon>
        <taxon>Hypocreales</taxon>
        <taxon>Ophiocordycipitaceae</taxon>
        <taxon>Purpureocillium</taxon>
    </lineage>
</organism>
<evidence type="ECO:0000313" key="3">
    <source>
        <dbReference type="Proteomes" id="UP000245956"/>
    </source>
</evidence>